<reference evidence="1" key="1">
    <citation type="submission" date="2023-08" db="EMBL/GenBank/DDBJ databases">
        <authorList>
            <person name="Alioto T."/>
            <person name="Alioto T."/>
            <person name="Gomez Garrido J."/>
        </authorList>
    </citation>
    <scope>NUCLEOTIDE SEQUENCE</scope>
</reference>
<evidence type="ECO:0000313" key="2">
    <source>
        <dbReference type="Proteomes" id="UP001162480"/>
    </source>
</evidence>
<organism evidence="1 2">
    <name type="scientific">Octopus vulgaris</name>
    <name type="common">Common octopus</name>
    <dbReference type="NCBI Taxonomy" id="6645"/>
    <lineage>
        <taxon>Eukaryota</taxon>
        <taxon>Metazoa</taxon>
        <taxon>Spiralia</taxon>
        <taxon>Lophotrochozoa</taxon>
        <taxon>Mollusca</taxon>
        <taxon>Cephalopoda</taxon>
        <taxon>Coleoidea</taxon>
        <taxon>Octopodiformes</taxon>
        <taxon>Octopoda</taxon>
        <taxon>Incirrata</taxon>
        <taxon>Octopodidae</taxon>
        <taxon>Octopus</taxon>
    </lineage>
</organism>
<gene>
    <name evidence="1" type="ORF">OCTVUL_1B017582</name>
</gene>
<sequence>MHYAARDKCERQYKSFSTRSTHLQERAAKRRALDKIVVDNRKKTKTKQNKTNSFELLYSKNTEAYTIFRLK</sequence>
<dbReference type="EMBL" id="OX597824">
    <property type="protein sequence ID" value="CAI9729669.1"/>
    <property type="molecule type" value="Genomic_DNA"/>
</dbReference>
<keyword evidence="2" id="KW-1185">Reference proteome</keyword>
<proteinExistence type="predicted"/>
<protein>
    <submittedName>
        <fullName evidence="1">Uncharacterized protein</fullName>
    </submittedName>
</protein>
<evidence type="ECO:0000313" key="1">
    <source>
        <dbReference type="EMBL" id="CAI9729669.1"/>
    </source>
</evidence>
<accession>A0AA36B8S3</accession>
<dbReference type="Proteomes" id="UP001162480">
    <property type="component" value="Chromosome 11"/>
</dbReference>
<dbReference type="AlphaFoldDB" id="A0AA36B8S3"/>
<name>A0AA36B8S3_OCTVU</name>